<reference evidence="1" key="2">
    <citation type="journal article" date="2015" name="Fish Shellfish Immunol.">
        <title>Early steps in the European eel (Anguilla anguilla)-Vibrio vulnificus interaction in the gills: Role of the RtxA13 toxin.</title>
        <authorList>
            <person name="Callol A."/>
            <person name="Pajuelo D."/>
            <person name="Ebbesson L."/>
            <person name="Teles M."/>
            <person name="MacKenzie S."/>
            <person name="Amaro C."/>
        </authorList>
    </citation>
    <scope>NUCLEOTIDE SEQUENCE</scope>
</reference>
<accession>A0A0E9TVJ7</accession>
<protein>
    <submittedName>
        <fullName evidence="1">Uncharacterized protein</fullName>
    </submittedName>
</protein>
<sequence length="33" mass="3618">MCLTQGPKSGVSNAVQKGPVRVQVFDVVQRYII</sequence>
<organism evidence="1">
    <name type="scientific">Anguilla anguilla</name>
    <name type="common">European freshwater eel</name>
    <name type="synonym">Muraena anguilla</name>
    <dbReference type="NCBI Taxonomy" id="7936"/>
    <lineage>
        <taxon>Eukaryota</taxon>
        <taxon>Metazoa</taxon>
        <taxon>Chordata</taxon>
        <taxon>Craniata</taxon>
        <taxon>Vertebrata</taxon>
        <taxon>Euteleostomi</taxon>
        <taxon>Actinopterygii</taxon>
        <taxon>Neopterygii</taxon>
        <taxon>Teleostei</taxon>
        <taxon>Anguilliformes</taxon>
        <taxon>Anguillidae</taxon>
        <taxon>Anguilla</taxon>
    </lineage>
</organism>
<proteinExistence type="predicted"/>
<dbReference type="EMBL" id="GBXM01050858">
    <property type="protein sequence ID" value="JAH57719.1"/>
    <property type="molecule type" value="Transcribed_RNA"/>
</dbReference>
<dbReference type="AlphaFoldDB" id="A0A0E9TVJ7"/>
<evidence type="ECO:0000313" key="1">
    <source>
        <dbReference type="EMBL" id="JAH57719.1"/>
    </source>
</evidence>
<name>A0A0E9TVJ7_ANGAN</name>
<reference evidence="1" key="1">
    <citation type="submission" date="2014-11" db="EMBL/GenBank/DDBJ databases">
        <authorList>
            <person name="Amaro Gonzalez C."/>
        </authorList>
    </citation>
    <scope>NUCLEOTIDE SEQUENCE</scope>
</reference>